<protein>
    <submittedName>
        <fullName evidence="2">MIP18 family protein YitW (Modular protein)</fullName>
    </submittedName>
</protein>
<dbReference type="InterPro" id="IPR052339">
    <property type="entry name" value="Fe-S_Maturation_MIP18"/>
</dbReference>
<dbReference type="PANTHER" id="PTHR42831:SF1">
    <property type="entry name" value="FE-S PROTEIN MATURATION AUXILIARY FACTOR YITW"/>
    <property type="match status" value="1"/>
</dbReference>
<dbReference type="PANTHER" id="PTHR42831">
    <property type="entry name" value="FE-S PROTEIN MATURATION AUXILIARY FACTOR YITW"/>
    <property type="match status" value="1"/>
</dbReference>
<sequence length="136" mass="14942">MVATNPNNQNSAPDAGPFREEMIWQQLKTVRDPEIPIDIVNLGLIYSAAAMPLENGGKRVDVRMSLTAPGCSMSDVIKAEVERKLASLPEVQEVRVDVVFDPPWNPEMMSEAAKLQLGFDSDYGAAPTPSAFRIIR</sequence>
<dbReference type="OrthoDB" id="9805360at2"/>
<dbReference type="SUPFAM" id="SSF117916">
    <property type="entry name" value="Fe-S cluster assembly (FSCA) domain-like"/>
    <property type="match status" value="1"/>
</dbReference>
<dbReference type="InterPro" id="IPR002744">
    <property type="entry name" value="MIP18-like"/>
</dbReference>
<organism evidence="2 3">
    <name type="scientific">Candidatus Sulfuritelmatomonas gaucii</name>
    <dbReference type="NCBI Taxonomy" id="2043161"/>
    <lineage>
        <taxon>Bacteria</taxon>
        <taxon>Pseudomonadati</taxon>
        <taxon>Acidobacteriota</taxon>
        <taxon>Terriglobia</taxon>
        <taxon>Terriglobales</taxon>
        <taxon>Acidobacteriaceae</taxon>
        <taxon>Candidatus Sulfuritelmatomonas</taxon>
    </lineage>
</organism>
<evidence type="ECO:0000313" key="2">
    <source>
        <dbReference type="EMBL" id="SPE18820.1"/>
    </source>
</evidence>
<gene>
    <name evidence="2" type="ORF">SBA5_170054</name>
</gene>
<evidence type="ECO:0000259" key="1">
    <source>
        <dbReference type="Pfam" id="PF01883"/>
    </source>
</evidence>
<dbReference type="EMBL" id="OKRB01000072">
    <property type="protein sequence ID" value="SPE18820.1"/>
    <property type="molecule type" value="Genomic_DNA"/>
</dbReference>
<dbReference type="Gene3D" id="3.30.300.130">
    <property type="entry name" value="Fe-S cluster assembly (FSCA)"/>
    <property type="match status" value="1"/>
</dbReference>
<accession>A0A2N9L6E8</accession>
<reference evidence="3" key="1">
    <citation type="submission" date="2018-02" db="EMBL/GenBank/DDBJ databases">
        <authorList>
            <person name="Hausmann B."/>
        </authorList>
    </citation>
    <scope>NUCLEOTIDE SEQUENCE [LARGE SCALE GENOMIC DNA]</scope>
    <source>
        <strain evidence="3">Peat soil MAG SbA5</strain>
    </source>
</reference>
<dbReference type="AlphaFoldDB" id="A0A2N9L6E8"/>
<name>A0A2N9L6E8_9BACT</name>
<dbReference type="InterPro" id="IPR034904">
    <property type="entry name" value="FSCA_dom_sf"/>
</dbReference>
<dbReference type="Proteomes" id="UP000239735">
    <property type="component" value="Unassembled WGS sequence"/>
</dbReference>
<feature type="domain" description="MIP18 family-like" evidence="1">
    <location>
        <begin position="20"/>
        <end position="96"/>
    </location>
</feature>
<proteinExistence type="predicted"/>
<evidence type="ECO:0000313" key="3">
    <source>
        <dbReference type="Proteomes" id="UP000239735"/>
    </source>
</evidence>
<dbReference type="Pfam" id="PF01883">
    <property type="entry name" value="FeS_assembly_P"/>
    <property type="match status" value="1"/>
</dbReference>